<evidence type="ECO:0000313" key="2">
    <source>
        <dbReference type="Proteomes" id="UP001597109"/>
    </source>
</evidence>
<dbReference type="RefSeq" id="WP_144840539.1">
    <property type="nucleotide sequence ID" value="NZ_JBHTKI010000002.1"/>
</dbReference>
<keyword evidence="2" id="KW-1185">Reference proteome</keyword>
<proteinExistence type="predicted"/>
<organism evidence="1 2">
    <name type="scientific">Metaplanococcus flavidus</name>
    <dbReference type="NCBI Taxonomy" id="569883"/>
    <lineage>
        <taxon>Bacteria</taxon>
        <taxon>Bacillati</taxon>
        <taxon>Bacillota</taxon>
        <taxon>Bacilli</taxon>
        <taxon>Bacillales</taxon>
        <taxon>Caryophanaceae</taxon>
        <taxon>Metaplanococcus</taxon>
    </lineage>
</organism>
<sequence length="76" mass="8498">MTGTKPLAQSAAAISHLMNAEVEWDSGIWSFRKKRMVKLEDRTSGYQVSLNMEVFFYETQNGGSAVNLAELLLLSE</sequence>
<reference evidence="2" key="1">
    <citation type="journal article" date="2019" name="Int. J. Syst. Evol. Microbiol.">
        <title>The Global Catalogue of Microorganisms (GCM) 10K type strain sequencing project: providing services to taxonomists for standard genome sequencing and annotation.</title>
        <authorList>
            <consortium name="The Broad Institute Genomics Platform"/>
            <consortium name="The Broad Institute Genome Sequencing Center for Infectious Disease"/>
            <person name="Wu L."/>
            <person name="Ma J."/>
        </authorList>
    </citation>
    <scope>NUCLEOTIDE SEQUENCE [LARGE SCALE GENOMIC DNA]</scope>
    <source>
        <strain evidence="2">CCUG 56756</strain>
    </source>
</reference>
<gene>
    <name evidence="1" type="ORF">ACFQ1X_01060</name>
</gene>
<protein>
    <submittedName>
        <fullName evidence="1">Uncharacterized protein</fullName>
    </submittedName>
</protein>
<comment type="caution">
    <text evidence="1">The sequence shown here is derived from an EMBL/GenBank/DDBJ whole genome shotgun (WGS) entry which is preliminary data.</text>
</comment>
<evidence type="ECO:0000313" key="1">
    <source>
        <dbReference type="EMBL" id="MFD1030029.1"/>
    </source>
</evidence>
<accession>A0ABW3L7X5</accession>
<dbReference type="EMBL" id="JBHTKI010000002">
    <property type="protein sequence ID" value="MFD1030029.1"/>
    <property type="molecule type" value="Genomic_DNA"/>
</dbReference>
<dbReference type="Proteomes" id="UP001597109">
    <property type="component" value="Unassembled WGS sequence"/>
</dbReference>
<name>A0ABW3L7X5_9BACL</name>